<reference evidence="1 2" key="1">
    <citation type="submission" date="2023-01" db="EMBL/GenBank/DDBJ databases">
        <authorList>
            <person name="Kreplak J."/>
        </authorList>
    </citation>
    <scope>NUCLEOTIDE SEQUENCE [LARGE SCALE GENOMIC DNA]</scope>
</reference>
<protein>
    <submittedName>
        <fullName evidence="1">Uncharacterized protein</fullName>
    </submittedName>
</protein>
<organism evidence="1 2">
    <name type="scientific">Vicia faba</name>
    <name type="common">Broad bean</name>
    <name type="synonym">Faba vulgaris</name>
    <dbReference type="NCBI Taxonomy" id="3906"/>
    <lineage>
        <taxon>Eukaryota</taxon>
        <taxon>Viridiplantae</taxon>
        <taxon>Streptophyta</taxon>
        <taxon>Embryophyta</taxon>
        <taxon>Tracheophyta</taxon>
        <taxon>Spermatophyta</taxon>
        <taxon>Magnoliopsida</taxon>
        <taxon>eudicotyledons</taxon>
        <taxon>Gunneridae</taxon>
        <taxon>Pentapetalae</taxon>
        <taxon>rosids</taxon>
        <taxon>fabids</taxon>
        <taxon>Fabales</taxon>
        <taxon>Fabaceae</taxon>
        <taxon>Papilionoideae</taxon>
        <taxon>50 kb inversion clade</taxon>
        <taxon>NPAAA clade</taxon>
        <taxon>Hologalegina</taxon>
        <taxon>IRL clade</taxon>
        <taxon>Fabeae</taxon>
        <taxon>Vicia</taxon>
    </lineage>
</organism>
<dbReference type="Proteomes" id="UP001157006">
    <property type="component" value="Chromosome 3"/>
</dbReference>
<gene>
    <name evidence="1" type="ORF">VFH_III172320</name>
</gene>
<evidence type="ECO:0000313" key="2">
    <source>
        <dbReference type="Proteomes" id="UP001157006"/>
    </source>
</evidence>
<dbReference type="AlphaFoldDB" id="A0AAV1A7X0"/>
<evidence type="ECO:0000313" key="1">
    <source>
        <dbReference type="EMBL" id="CAI8605218.1"/>
    </source>
</evidence>
<proteinExistence type="predicted"/>
<keyword evidence="2" id="KW-1185">Reference proteome</keyword>
<dbReference type="EMBL" id="OX451738">
    <property type="protein sequence ID" value="CAI8605218.1"/>
    <property type="molecule type" value="Genomic_DNA"/>
</dbReference>
<name>A0AAV1A7X0_VICFA</name>
<sequence length="199" mass="23046">MIKVAWIDKGGDLKNLVNNFYKKLFELNYNWSEWKPTAVTFTEIANEDFQLMSNQVEDEEIRKVVFDMSPWKAPGPDSFSAVFYQKTWHKRVASNGIWSIGNGATIKPWTDCWLGKGEIIKDMDVIIPFNLLHVQLTEMVDGHGNWDMNKFMSWMPEEYLQRIKVLLPPNPDLGNDEYFPEGVTKTSYSVKGGLLKFRA</sequence>
<accession>A0AAV1A7X0</accession>